<proteinExistence type="predicted"/>
<comment type="caution">
    <text evidence="4">The sequence shown here is derived from an EMBL/GenBank/DDBJ whole genome shotgun (WGS) entry which is preliminary data.</text>
</comment>
<feature type="domain" description="Prokaryotic pPIWI-RE MID" evidence="3">
    <location>
        <begin position="469"/>
        <end position="568"/>
    </location>
</feature>
<dbReference type="InterPro" id="IPR040496">
    <property type="entry name" value="MID_pPIWI_RE"/>
</dbReference>
<evidence type="ECO:0000313" key="4">
    <source>
        <dbReference type="EMBL" id="MFD2796445.1"/>
    </source>
</evidence>
<protein>
    <submittedName>
        <fullName evidence="4">PPIWI_RE module domain-containing protein</fullName>
    </submittedName>
</protein>
<keyword evidence="5" id="KW-1185">Reference proteome</keyword>
<dbReference type="Pfam" id="PF13111">
    <property type="entry name" value="pPIWI_RE_X"/>
    <property type="match status" value="1"/>
</dbReference>
<dbReference type="InterPro" id="IPR024996">
    <property type="entry name" value="RNaseH_pPIWI_RE"/>
</dbReference>
<evidence type="ECO:0000259" key="3">
    <source>
        <dbReference type="Pfam" id="PF18157"/>
    </source>
</evidence>
<dbReference type="InterPro" id="IPR025085">
    <property type="entry name" value="pPIWI_RE_X"/>
</dbReference>
<dbReference type="EMBL" id="JBHUOG010000002">
    <property type="protein sequence ID" value="MFD2796445.1"/>
    <property type="molecule type" value="Genomic_DNA"/>
</dbReference>
<feature type="domain" description="pPIWI-RE module N-terminal" evidence="2">
    <location>
        <begin position="11"/>
        <end position="388"/>
    </location>
</feature>
<organism evidence="4 5">
    <name type="scientific">Promicromonospora vindobonensis</name>
    <dbReference type="NCBI Taxonomy" id="195748"/>
    <lineage>
        <taxon>Bacteria</taxon>
        <taxon>Bacillati</taxon>
        <taxon>Actinomycetota</taxon>
        <taxon>Actinomycetes</taxon>
        <taxon>Micrococcales</taxon>
        <taxon>Promicromonosporaceae</taxon>
        <taxon>Promicromonospora</taxon>
    </lineage>
</organism>
<dbReference type="RefSeq" id="WP_377188038.1">
    <property type="nucleotide sequence ID" value="NZ_JBHUOG010000002.1"/>
</dbReference>
<dbReference type="Pfam" id="PF13032">
    <property type="entry name" value="RNaseH_pPIWI_RE"/>
    <property type="match status" value="1"/>
</dbReference>
<accession>A0ABW5W0R4</accession>
<gene>
    <name evidence="4" type="ORF">ACFS27_22985</name>
</gene>
<evidence type="ECO:0000259" key="1">
    <source>
        <dbReference type="Pfam" id="PF13032"/>
    </source>
</evidence>
<dbReference type="Pfam" id="PF18157">
    <property type="entry name" value="MID_pPIWI_RE"/>
    <property type="match status" value="1"/>
</dbReference>
<reference evidence="5" key="1">
    <citation type="journal article" date="2019" name="Int. J. Syst. Evol. Microbiol.">
        <title>The Global Catalogue of Microorganisms (GCM) 10K type strain sequencing project: providing services to taxonomists for standard genome sequencing and annotation.</title>
        <authorList>
            <consortium name="The Broad Institute Genomics Platform"/>
            <consortium name="The Broad Institute Genome Sequencing Center for Infectious Disease"/>
            <person name="Wu L."/>
            <person name="Ma J."/>
        </authorList>
    </citation>
    <scope>NUCLEOTIDE SEQUENCE [LARGE SCALE GENOMIC DNA]</scope>
    <source>
        <strain evidence="5">CCM 7044</strain>
    </source>
</reference>
<dbReference type="Proteomes" id="UP001597479">
    <property type="component" value="Unassembled WGS sequence"/>
</dbReference>
<sequence>MPTYDLLRTTAFEVPADGLGIATHVADLPKAWLDPLRELARRASGKERASVPIRSLNGALQALVPDLGICLSYAGHNTSGDNPWLVSATPLPVERLMPVVWAWIRSLQNPNVPDYLVAEAIEAVNAAPLISRVRAVADFSDAPGTALLRILETQAATLLTIPGSSLDLDGTRLEFVRCGTSGGEAGEIMSWPPLTSKKDDAYSIVVRASAQTVPGKEQPLLYAHFGVRRWMRRTPFIVPGNATSVYLRAAVPYIENADGRDNFAIAKAEKYAEYVDGTWVRGFRWRGSLVNVLDGAGVVDKLPAVEQLMTDPEMYRSSVTAPAVVPYRPGRDSRKETVSAGVNAYDRNTLLDWVGARLGTAKLLPPLPRAAFDPQRKQVEKRNGKLKRDSVVPSLAATVGPRLTIELMTTSDTSTTLALEALRDRLPAEITLDAPVILNSDAGFVEVLVTQPAARGPVTSPLEEPVSRRSRRAAEARARDIASRLPNVGSPTITIAEIEAAATFGMGSRMLGRDPKNAIRHGLARTGRISQFVNPASEDPESAPASDAIRFTKAIDDAFRQLGVRPSPFVVQSPAGTELRPRCLALTMLRRNKSSAREQKVFLPVAVLMDVDGTNIRVLTGRDKDRAWRRLHEAIPLIGRTAGGPNPLMTEFDVESFFKEVIDDVCTEGGPVLLLTHAQKLRRYAWPHLQNPRIGIDALAFDGETRSITDYPGLRHVRVRVAEGYETPQAYGFNEDQEGAEAVGKSRGLWQFGSDRLYASTAAKPVTDQTPKGISKLPRPGEDAGMVHKTVFNPQLVELYVAAIQPGDEPVHWAALAHELRDANPYFASEHVLPWPMRIAEQLGEYISPVHVEVEDESDSGSFEQGTLF</sequence>
<evidence type="ECO:0000313" key="5">
    <source>
        <dbReference type="Proteomes" id="UP001597479"/>
    </source>
</evidence>
<feature type="domain" description="pPIWI-RE RNaseH" evidence="1">
    <location>
        <begin position="584"/>
        <end position="849"/>
    </location>
</feature>
<evidence type="ECO:0000259" key="2">
    <source>
        <dbReference type="Pfam" id="PF13111"/>
    </source>
</evidence>
<name>A0ABW5W0R4_9MICO</name>